<keyword evidence="12" id="KW-0460">Magnesium</keyword>
<evidence type="ECO:0000256" key="3">
    <source>
        <dbReference type="ARBA" id="ARBA00020797"/>
    </source>
</evidence>
<keyword evidence="5" id="KW-0479">Metal-binding</keyword>
<dbReference type="CDD" id="cd18802">
    <property type="entry name" value="SF2_C_dicer"/>
    <property type="match status" value="1"/>
</dbReference>
<dbReference type="OrthoDB" id="416741at2759"/>
<dbReference type="SUPFAM" id="SSF69065">
    <property type="entry name" value="RNase III domain-like"/>
    <property type="match status" value="1"/>
</dbReference>
<dbReference type="InterPro" id="IPR036389">
    <property type="entry name" value="RNase_III_sf"/>
</dbReference>
<dbReference type="GO" id="GO:0003723">
    <property type="term" value="F:RNA binding"/>
    <property type="evidence" value="ECO:0007669"/>
    <property type="project" value="UniProtKB-UniRule"/>
</dbReference>
<feature type="region of interest" description="Disordered" evidence="18">
    <location>
        <begin position="1"/>
        <end position="20"/>
    </location>
</feature>
<keyword evidence="9" id="KW-0347">Helicase</keyword>
<comment type="cofactor">
    <cofactor evidence="2">
        <name>Mg(2+)</name>
        <dbReference type="ChEBI" id="CHEBI:18420"/>
    </cofactor>
</comment>
<dbReference type="PROSITE" id="PS51194">
    <property type="entry name" value="HELICASE_CTER"/>
    <property type="match status" value="1"/>
</dbReference>
<keyword evidence="15" id="KW-0464">Manganese</keyword>
<dbReference type="GO" id="GO:0051607">
    <property type="term" value="P:defense response to virus"/>
    <property type="evidence" value="ECO:0007669"/>
    <property type="project" value="UniProtKB-KW"/>
</dbReference>
<dbReference type="Pfam" id="PF00636">
    <property type="entry name" value="Ribonuclease_3"/>
    <property type="match status" value="1"/>
</dbReference>
<dbReference type="Pfam" id="PF04851">
    <property type="entry name" value="ResIII"/>
    <property type="match status" value="1"/>
</dbReference>
<keyword evidence="14" id="KW-0051">Antiviral defense</keyword>
<feature type="domain" description="Helicase ATP-binding" evidence="21">
    <location>
        <begin position="513"/>
        <end position="696"/>
    </location>
</feature>
<evidence type="ECO:0000256" key="13">
    <source>
        <dbReference type="ARBA" id="ARBA00022884"/>
    </source>
</evidence>
<evidence type="ECO:0000256" key="2">
    <source>
        <dbReference type="ARBA" id="ARBA00001946"/>
    </source>
</evidence>
<dbReference type="GO" id="GO:0005737">
    <property type="term" value="C:cytoplasm"/>
    <property type="evidence" value="ECO:0007669"/>
    <property type="project" value="TreeGrafter"/>
</dbReference>
<dbReference type="CDD" id="cd18034">
    <property type="entry name" value="DEXHc_dicer"/>
    <property type="match status" value="1"/>
</dbReference>
<feature type="domain" description="RNase III" evidence="19">
    <location>
        <begin position="1450"/>
        <end position="1606"/>
    </location>
</feature>
<comment type="caution">
    <text evidence="24">The sequence shown here is derived from an EMBL/GenBank/DDBJ whole genome shotgun (WGS) entry which is preliminary data.</text>
</comment>
<feature type="domain" description="Dicer dsRNA-binding fold" evidence="23">
    <location>
        <begin position="1049"/>
        <end position="1139"/>
    </location>
</feature>
<dbReference type="GO" id="GO:0046872">
    <property type="term" value="F:metal ion binding"/>
    <property type="evidence" value="ECO:0007669"/>
    <property type="project" value="UniProtKB-KW"/>
</dbReference>
<feature type="region of interest" description="Disordered" evidence="18">
    <location>
        <begin position="388"/>
        <end position="443"/>
    </location>
</feature>
<dbReference type="InterPro" id="IPR003100">
    <property type="entry name" value="PAZ_dom"/>
</dbReference>
<dbReference type="GO" id="GO:0004525">
    <property type="term" value="F:ribonuclease III activity"/>
    <property type="evidence" value="ECO:0007669"/>
    <property type="project" value="InterPro"/>
</dbReference>
<dbReference type="Proteomes" id="UP000297527">
    <property type="component" value="Unassembled WGS sequence"/>
</dbReference>
<keyword evidence="4" id="KW-0930">Antiviral protein</keyword>
<dbReference type="PANTHER" id="PTHR14950">
    <property type="entry name" value="DICER-RELATED"/>
    <property type="match status" value="1"/>
</dbReference>
<evidence type="ECO:0000256" key="18">
    <source>
        <dbReference type="SAM" id="MobiDB-lite"/>
    </source>
</evidence>
<feature type="compositionally biased region" description="Polar residues" evidence="18">
    <location>
        <begin position="392"/>
        <end position="425"/>
    </location>
</feature>
<dbReference type="SMART" id="SM00487">
    <property type="entry name" value="DEXDc"/>
    <property type="match status" value="1"/>
</dbReference>
<evidence type="ECO:0000256" key="14">
    <source>
        <dbReference type="ARBA" id="ARBA00023118"/>
    </source>
</evidence>
<dbReference type="PROSITE" id="PS51327">
    <property type="entry name" value="DICER_DSRBF"/>
    <property type="match status" value="1"/>
</dbReference>
<comment type="cofactor">
    <cofactor evidence="1">
        <name>Mn(2+)</name>
        <dbReference type="ChEBI" id="CHEBI:29035"/>
    </cofactor>
</comment>
<evidence type="ECO:0000313" key="25">
    <source>
        <dbReference type="Proteomes" id="UP000297527"/>
    </source>
</evidence>
<dbReference type="Gene3D" id="3.30.160.380">
    <property type="entry name" value="Dicer dimerisation domain"/>
    <property type="match status" value="1"/>
</dbReference>
<dbReference type="Pfam" id="PF03368">
    <property type="entry name" value="Dicer_dimer"/>
    <property type="match status" value="1"/>
</dbReference>
<evidence type="ECO:0000256" key="1">
    <source>
        <dbReference type="ARBA" id="ARBA00001936"/>
    </source>
</evidence>
<dbReference type="InterPro" id="IPR005034">
    <property type="entry name" value="Dicer_dimerisation"/>
</dbReference>
<dbReference type="SMART" id="SM00490">
    <property type="entry name" value="HELICc"/>
    <property type="match status" value="1"/>
</dbReference>
<keyword evidence="13 17" id="KW-0694">RNA-binding</keyword>
<evidence type="ECO:0000259" key="19">
    <source>
        <dbReference type="PROSITE" id="PS50142"/>
    </source>
</evidence>
<evidence type="ECO:0000256" key="17">
    <source>
        <dbReference type="PROSITE-ProRule" id="PRU00657"/>
    </source>
</evidence>
<dbReference type="InterPro" id="IPR038248">
    <property type="entry name" value="Dicer_dimer_sf"/>
</dbReference>
<dbReference type="GO" id="GO:0003677">
    <property type="term" value="F:DNA binding"/>
    <property type="evidence" value="ECO:0007669"/>
    <property type="project" value="InterPro"/>
</dbReference>
<dbReference type="InterPro" id="IPR027417">
    <property type="entry name" value="P-loop_NTPase"/>
</dbReference>
<evidence type="ECO:0000256" key="9">
    <source>
        <dbReference type="ARBA" id="ARBA00022806"/>
    </source>
</evidence>
<evidence type="ECO:0000256" key="16">
    <source>
        <dbReference type="ARBA" id="ARBA00035116"/>
    </source>
</evidence>
<dbReference type="PROSITE" id="PS50142">
    <property type="entry name" value="RNASE_3_2"/>
    <property type="match status" value="1"/>
</dbReference>
<dbReference type="CDD" id="cd00593">
    <property type="entry name" value="RIBOc"/>
    <property type="match status" value="1"/>
</dbReference>
<dbReference type="InterPro" id="IPR006935">
    <property type="entry name" value="Helicase/UvrB_N"/>
</dbReference>
<dbReference type="PANTHER" id="PTHR14950:SF62">
    <property type="entry name" value="DICER-LIKE PROTEIN 1"/>
    <property type="match status" value="1"/>
</dbReference>
<organism evidence="24 25">
    <name type="scientific">Botryotinia convoluta</name>
    <dbReference type="NCBI Taxonomy" id="54673"/>
    <lineage>
        <taxon>Eukaryota</taxon>
        <taxon>Fungi</taxon>
        <taxon>Dikarya</taxon>
        <taxon>Ascomycota</taxon>
        <taxon>Pezizomycotina</taxon>
        <taxon>Leotiomycetes</taxon>
        <taxon>Helotiales</taxon>
        <taxon>Sclerotiniaceae</taxon>
        <taxon>Botryotinia</taxon>
    </lineage>
</organism>
<dbReference type="InterPro" id="IPR014001">
    <property type="entry name" value="Helicase_ATP-bd"/>
</dbReference>
<comment type="similarity">
    <text evidence="16 17">Belongs to the helicase family. Dicer subfamily.</text>
</comment>
<dbReference type="FunFam" id="3.40.50.300:FF:003240">
    <property type="entry name" value="Dicer-like protein 1"/>
    <property type="match status" value="1"/>
</dbReference>
<dbReference type="Gene3D" id="1.10.1520.10">
    <property type="entry name" value="Ribonuclease III domain"/>
    <property type="match status" value="1"/>
</dbReference>
<dbReference type="Pfam" id="PF00271">
    <property type="entry name" value="Helicase_C"/>
    <property type="match status" value="1"/>
</dbReference>
<protein>
    <recommendedName>
        <fullName evidence="3">Dicer-like protein 1</fullName>
    </recommendedName>
</protein>
<reference evidence="24 25" key="1">
    <citation type="submission" date="2017-12" db="EMBL/GenBank/DDBJ databases">
        <title>Comparative genomics of Botrytis spp.</title>
        <authorList>
            <person name="Valero-Jimenez C.A."/>
            <person name="Tapia P."/>
            <person name="Veloso J."/>
            <person name="Silva-Moreno E."/>
            <person name="Staats M."/>
            <person name="Valdes J.H."/>
            <person name="Van Kan J.A.L."/>
        </authorList>
    </citation>
    <scope>NUCLEOTIDE SEQUENCE [LARGE SCALE GENOMIC DNA]</scope>
    <source>
        <strain evidence="24 25">MUCL11595</strain>
    </source>
</reference>
<proteinExistence type="inferred from homology"/>
<keyword evidence="8" id="KW-0378">Hydrolase</keyword>
<dbReference type="GO" id="GO:0004386">
    <property type="term" value="F:helicase activity"/>
    <property type="evidence" value="ECO:0007669"/>
    <property type="project" value="UniProtKB-KW"/>
</dbReference>
<feature type="compositionally biased region" description="Acidic residues" evidence="18">
    <location>
        <begin position="429"/>
        <end position="442"/>
    </location>
</feature>
<dbReference type="FunFam" id="1.10.1520.10:FF:000015">
    <property type="entry name" value="Dicer-like protein 1"/>
    <property type="match status" value="1"/>
</dbReference>
<dbReference type="EMBL" id="PQXN01000124">
    <property type="protein sequence ID" value="TGO53403.1"/>
    <property type="molecule type" value="Genomic_DNA"/>
</dbReference>
<evidence type="ECO:0000259" key="22">
    <source>
        <dbReference type="PROSITE" id="PS51194"/>
    </source>
</evidence>
<dbReference type="GO" id="GO:0005634">
    <property type="term" value="C:nucleus"/>
    <property type="evidence" value="ECO:0007669"/>
    <property type="project" value="TreeGrafter"/>
</dbReference>
<evidence type="ECO:0000256" key="12">
    <source>
        <dbReference type="ARBA" id="ARBA00022842"/>
    </source>
</evidence>
<accession>A0A4Z1I8Z5</accession>
<evidence type="ECO:0000256" key="10">
    <source>
        <dbReference type="ARBA" id="ARBA00022833"/>
    </source>
</evidence>
<dbReference type="PROSITE" id="PS51192">
    <property type="entry name" value="HELICASE_ATP_BIND_1"/>
    <property type="match status" value="1"/>
</dbReference>
<feature type="domain" description="Helicase C-terminal" evidence="22">
    <location>
        <begin position="848"/>
        <end position="1016"/>
    </location>
</feature>
<keyword evidence="7" id="KW-0547">Nucleotide-binding</keyword>
<evidence type="ECO:0000256" key="7">
    <source>
        <dbReference type="ARBA" id="ARBA00022741"/>
    </source>
</evidence>
<evidence type="ECO:0000259" key="23">
    <source>
        <dbReference type="PROSITE" id="PS51327"/>
    </source>
</evidence>
<evidence type="ECO:0000256" key="15">
    <source>
        <dbReference type="ARBA" id="ARBA00023211"/>
    </source>
</evidence>
<dbReference type="FunFam" id="3.30.160.380:FF:000004">
    <property type="entry name" value="Dicer-like protein 1"/>
    <property type="match status" value="1"/>
</dbReference>
<keyword evidence="10" id="KW-0862">Zinc</keyword>
<evidence type="ECO:0000256" key="6">
    <source>
        <dbReference type="ARBA" id="ARBA00022737"/>
    </source>
</evidence>
<dbReference type="InterPro" id="IPR001650">
    <property type="entry name" value="Helicase_C-like"/>
</dbReference>
<dbReference type="SUPFAM" id="SSF52540">
    <property type="entry name" value="P-loop containing nucleoside triphosphate hydrolases"/>
    <property type="match status" value="1"/>
</dbReference>
<dbReference type="SMART" id="SM00535">
    <property type="entry name" value="RIBOc"/>
    <property type="match status" value="1"/>
</dbReference>
<dbReference type="GO" id="GO:0050688">
    <property type="term" value="P:regulation of defense response to virus"/>
    <property type="evidence" value="ECO:0007669"/>
    <property type="project" value="UniProtKB-KW"/>
</dbReference>
<evidence type="ECO:0000259" key="20">
    <source>
        <dbReference type="PROSITE" id="PS50821"/>
    </source>
</evidence>
<dbReference type="InterPro" id="IPR000999">
    <property type="entry name" value="RNase_III_dom"/>
</dbReference>
<keyword evidence="25" id="KW-1185">Reference proteome</keyword>
<keyword evidence="6" id="KW-0677">Repeat</keyword>
<dbReference type="GO" id="GO:0030422">
    <property type="term" value="P:siRNA processing"/>
    <property type="evidence" value="ECO:0007669"/>
    <property type="project" value="TreeGrafter"/>
</dbReference>
<feature type="domain" description="PAZ" evidence="20">
    <location>
        <begin position="1293"/>
        <end position="1427"/>
    </location>
</feature>
<evidence type="ECO:0000256" key="11">
    <source>
        <dbReference type="ARBA" id="ARBA00022840"/>
    </source>
</evidence>
<evidence type="ECO:0000256" key="5">
    <source>
        <dbReference type="ARBA" id="ARBA00022723"/>
    </source>
</evidence>
<keyword evidence="11" id="KW-0067">ATP-binding</keyword>
<gene>
    <name evidence="24" type="ORF">BCON_0124g00210</name>
</gene>
<evidence type="ECO:0000256" key="8">
    <source>
        <dbReference type="ARBA" id="ARBA00022801"/>
    </source>
</evidence>
<dbReference type="PROSITE" id="PS50821">
    <property type="entry name" value="PAZ"/>
    <property type="match status" value="1"/>
</dbReference>
<sequence length="1692" mass="190455">METNGNQQAGRKDITPSDEEDLLSFDDIVTINPPKTLSSSVTQYTFRKNVPSAHGNGNAIVDVNSGYLKRTSLSSKGNQGDAKSSLPFSPDSKLEFIFGPPLRKPERPLFNNSSHSFQASSLFAQQSFTNSGQGLSAPIANTTIQLPETSLLEGSSRSSSPDLIQFTPPKQNLSKEEIPKAKNLLQIHASKLNFSSSAFLSLNPFPSSSIPRTIGGLRGNRASSIENPRTLDPKILIKPVIIDTHQGEGFQDVSRTGMAQPDTFDKSFLAGTADMELSPVSHADVRATTVIDLVTTQQTATATHNPAQSSKMPDPEIPLLPKKDEAGSPVIIPLDSGNQIPSANFPLQLDPSSLEKHSAGVSSINQVPTAFALATRTTDDVFAELRRPLHPQASQNQVDKKPSSSLDNFKSNDGILDNNQGSNQKDLPVVEEDGEDEEEEDMNQAIPDIKRISARKQKNAAIFDVFLKEATKQPKTEKISHANDEAIQSTRWLIDQAEKQHIIESPRDYQLELFEKAKKQNIIAVLDTGSGKTFIAVLLLRWIIDQELEDRAIGKPHRVSFFLVDSVTLCHQQHSVLRNNLNQPTDMICGLTGTDLSDHIKWKKRMDTNMVIICTAEILRQCLHHSFVTMAQINLLIFDEAHHAKKDHPYARIIKDFYRNDTGKDFALPKIFGMTASPVDARDNVKKAAEELEGLLHSQICTAEDPSLLQYSIKGKPETLAYYDPLGPKFNTPLYLQMLPLLKDNPIFRKPFVFGTEASRTLGSWCVDQIWTFCLQEEESKKLQAKTEQAHHKRRVPEPLEVLEKRKEQLEEAKSIVKNHTFEPPHFASRLSDDLTTNVYYSNNLSTKVVALLSILKDRFQRPTDDKCIVFVRERYTARLLASLLSTPEAGTPFLKVAPLVGTTSASAGEMHITFRSQTLTMHDFRNGKINCLIATSVAEEGLDIPDCNLVVRFDLYNTVIQYIQSRGRARHVNSRYYHMVENHNEEQIRTIKEVLKHEKLLKLFASALPEDRKLTGNNFNMDYFLKKERSHRIYPVPNSDAKLTYRMSLTVLSAFVDSLPRAPESVLRVDYVVTTVDKQFICEVILPEEAPIRGAIGRPATTKQVAKCSAAFETCVILHQKGYINDYLLSTFKRSAHMMRNALLAVDGKKREAYDMQTKPTLWSSKGKQGIFYMTVLFLQSPDSLDRASQPLGLLTRSPLPDLPEFVLHFGGGRNSPVSCVPLTSSIMLEGNMIEQVNMFTLCLFQDVFSKAYKSDPDSMPYFIVPINCPNTIVDWKSQIPMSIIDWETVLYVQDFENKQADKPWEHKPWLGKPDDYFKDKFITDPFDGSRKLWSVGITKEYKPLDPVPPNTAPRKGARKNNSNIMEYSCSLWAKARTRRTFDEEQPVVEATYISLRRNLLDEFDGGEVETSKKCFVILEPLKVSPLPTTVVAMAYLLPAIIHRVESYLIALEATYLLHLDIRPDLALEAVTKDSDNSGEHGEEQTNFQRGMGNNYERLEFLGDCFLKMGTSISLYGLNPDSDEFRYHVDRMCLICNKNLFNTALKLELYKYIRSAAFNRRAWYPEGPELLRGKTATAPNTHKLGDKSVADVCEAMIGAALLSHHESKSMDNAVRAVTEVVNSDNHNAVVWSDYYKLYEKPKWQTAVATAAQMDMARQVETKHPYHFKHPRLLRSAFIHPAYLFIYEQIPC</sequence>
<evidence type="ECO:0000259" key="21">
    <source>
        <dbReference type="PROSITE" id="PS51192"/>
    </source>
</evidence>
<dbReference type="Gene3D" id="3.40.50.300">
    <property type="entry name" value="P-loop containing nucleotide triphosphate hydrolases"/>
    <property type="match status" value="2"/>
</dbReference>
<name>A0A4Z1I8Z5_9HELO</name>
<evidence type="ECO:0000256" key="4">
    <source>
        <dbReference type="ARBA" id="ARBA00022721"/>
    </source>
</evidence>
<dbReference type="GO" id="GO:0005524">
    <property type="term" value="F:ATP binding"/>
    <property type="evidence" value="ECO:0007669"/>
    <property type="project" value="UniProtKB-KW"/>
</dbReference>
<evidence type="ECO:0000313" key="24">
    <source>
        <dbReference type="EMBL" id="TGO53403.1"/>
    </source>
</evidence>